<feature type="signal peptide" evidence="2">
    <location>
        <begin position="1"/>
        <end position="25"/>
    </location>
</feature>
<feature type="region of interest" description="Disordered" evidence="1">
    <location>
        <begin position="145"/>
        <end position="166"/>
    </location>
</feature>
<feature type="chain" id="PRO_5038355629" evidence="2">
    <location>
        <begin position="26"/>
        <end position="166"/>
    </location>
</feature>
<evidence type="ECO:0000313" key="5">
    <source>
        <dbReference type="Proteomes" id="UP000198809"/>
    </source>
</evidence>
<accession>A0A1H8JXJ2</accession>
<dbReference type="OrthoDB" id="2621999at2"/>
<reference evidence="3 6" key="2">
    <citation type="submission" date="2021-06" db="EMBL/GenBank/DDBJ databases">
        <title>Whole genome sequence of Paenibacillus sophorae DSM23020 for comparative genomics.</title>
        <authorList>
            <person name="Kim M.-J."/>
            <person name="Lee G."/>
            <person name="Shin J.-H."/>
        </authorList>
    </citation>
    <scope>NUCLEOTIDE SEQUENCE [LARGE SCALE GENOMIC DNA]</scope>
    <source>
        <strain evidence="3 6">DSM 23020</strain>
    </source>
</reference>
<dbReference type="Proteomes" id="UP000683429">
    <property type="component" value="Chromosome"/>
</dbReference>
<organism evidence="4 5">
    <name type="scientific">Paenibacillus sophorae</name>
    <dbReference type="NCBI Taxonomy" id="1333845"/>
    <lineage>
        <taxon>Bacteria</taxon>
        <taxon>Bacillati</taxon>
        <taxon>Bacillota</taxon>
        <taxon>Bacilli</taxon>
        <taxon>Bacillales</taxon>
        <taxon>Paenibacillaceae</taxon>
        <taxon>Paenibacillus</taxon>
    </lineage>
</organism>
<dbReference type="EMBL" id="FODH01000003">
    <property type="protein sequence ID" value="SEN85439.1"/>
    <property type="molecule type" value="Genomic_DNA"/>
</dbReference>
<evidence type="ECO:0000313" key="3">
    <source>
        <dbReference type="EMBL" id="QWU13522.1"/>
    </source>
</evidence>
<protein>
    <submittedName>
        <fullName evidence="4">Uncharacterized protein</fullName>
    </submittedName>
</protein>
<evidence type="ECO:0000313" key="6">
    <source>
        <dbReference type="Proteomes" id="UP000683429"/>
    </source>
</evidence>
<evidence type="ECO:0000256" key="1">
    <source>
        <dbReference type="SAM" id="MobiDB-lite"/>
    </source>
</evidence>
<name>A0A1H8JXJ2_9BACL</name>
<dbReference type="RefSeq" id="WP_036593219.1">
    <property type="nucleotide sequence ID" value="NZ_CP076607.1"/>
</dbReference>
<gene>
    <name evidence="3" type="ORF">KP014_16130</name>
    <name evidence="4" type="ORF">SAMN04487895_103192</name>
</gene>
<dbReference type="Proteomes" id="UP000198809">
    <property type="component" value="Unassembled WGS sequence"/>
</dbReference>
<feature type="region of interest" description="Disordered" evidence="1">
    <location>
        <begin position="32"/>
        <end position="61"/>
    </location>
</feature>
<evidence type="ECO:0000256" key="2">
    <source>
        <dbReference type="SAM" id="SignalP"/>
    </source>
</evidence>
<evidence type="ECO:0000313" key="4">
    <source>
        <dbReference type="EMBL" id="SEN85439.1"/>
    </source>
</evidence>
<keyword evidence="6" id="KW-1185">Reference proteome</keyword>
<reference evidence="4 5" key="1">
    <citation type="submission" date="2016-10" db="EMBL/GenBank/DDBJ databases">
        <authorList>
            <person name="de Groot N.N."/>
        </authorList>
    </citation>
    <scope>NUCLEOTIDE SEQUENCE [LARGE SCALE GENOMIC DNA]</scope>
    <source>
        <strain evidence="4 5">CGMCC 1.10238</strain>
    </source>
</reference>
<dbReference type="AlphaFoldDB" id="A0A1H8JXJ2"/>
<proteinExistence type="predicted"/>
<sequence length="166" mass="17578">MSAFVKKALALSAALLIGLSYSHYAPVAGAEGAPGSGRTAAAPASPSGDTHEGHQGKRHGKGHFILKESAKLFDMDCSTLSESLNSGKSLAGIAKEKKGWSEEQYVQKLAEAAGERIDKAVAEGRFTQEQAKKLKDELPALLKARVNEKGSFPEHLPSRKPPENNG</sequence>
<keyword evidence="2" id="KW-0732">Signal</keyword>
<dbReference type="EMBL" id="CP076607">
    <property type="protein sequence ID" value="QWU13522.1"/>
    <property type="molecule type" value="Genomic_DNA"/>
</dbReference>
<dbReference type="STRING" id="1333845.SAMN04487895_103192"/>